<evidence type="ECO:0000256" key="4">
    <source>
        <dbReference type="ARBA" id="ARBA00022989"/>
    </source>
</evidence>
<organism evidence="10 11">
    <name type="scientific">Suttonella indologenes</name>
    <dbReference type="NCBI Taxonomy" id="13276"/>
    <lineage>
        <taxon>Bacteria</taxon>
        <taxon>Pseudomonadati</taxon>
        <taxon>Pseudomonadota</taxon>
        <taxon>Gammaproteobacteria</taxon>
        <taxon>Cardiobacteriales</taxon>
        <taxon>Cardiobacteriaceae</taxon>
        <taxon>Suttonella</taxon>
    </lineage>
</organism>
<protein>
    <submittedName>
        <fullName evidence="10">Inner membrane protein yccS</fullName>
    </submittedName>
</protein>
<gene>
    <name evidence="10" type="primary">yccS</name>
    <name evidence="10" type="ORF">NCTC10717_00961</name>
</gene>
<dbReference type="InterPro" id="IPR032692">
    <property type="entry name" value="YccS_N"/>
</dbReference>
<comment type="subcellular location">
    <subcellularLocation>
        <location evidence="1">Cell membrane</location>
        <topology evidence="1">Multi-pass membrane protein</topology>
    </subcellularLocation>
</comment>
<feature type="transmembrane region" description="Helical" evidence="7">
    <location>
        <begin position="477"/>
        <end position="494"/>
    </location>
</feature>
<evidence type="ECO:0000259" key="8">
    <source>
        <dbReference type="Pfam" id="PF12805"/>
    </source>
</evidence>
<dbReference type="EMBL" id="UHIA01000004">
    <property type="protein sequence ID" value="SUO96353.1"/>
    <property type="molecule type" value="Genomic_DNA"/>
</dbReference>
<accession>A0A380MWS4</accession>
<feature type="transmembrane region" description="Helical" evidence="7">
    <location>
        <begin position="394"/>
        <end position="418"/>
    </location>
</feature>
<keyword evidence="2" id="KW-1003">Cell membrane</keyword>
<dbReference type="NCBIfam" id="TIGR01666">
    <property type="entry name" value="YCCS"/>
    <property type="match status" value="1"/>
</dbReference>
<evidence type="ECO:0000313" key="10">
    <source>
        <dbReference type="EMBL" id="SUO96353.1"/>
    </source>
</evidence>
<dbReference type="InterPro" id="IPR010020">
    <property type="entry name" value="Integral_membrane_YCCS_YHJK"/>
</dbReference>
<evidence type="ECO:0000313" key="11">
    <source>
        <dbReference type="Proteomes" id="UP000254575"/>
    </source>
</evidence>
<keyword evidence="5 7" id="KW-0472">Membrane</keyword>
<proteinExistence type="inferred from homology"/>
<evidence type="ECO:0000256" key="2">
    <source>
        <dbReference type="ARBA" id="ARBA00022475"/>
    </source>
</evidence>
<feature type="transmembrane region" description="Helical" evidence="7">
    <location>
        <begin position="430"/>
        <end position="450"/>
    </location>
</feature>
<feature type="domain" description="Integral membrane protein YccS N-terminal" evidence="8">
    <location>
        <begin position="61"/>
        <end position="337"/>
    </location>
</feature>
<reference evidence="10 11" key="1">
    <citation type="submission" date="2018-06" db="EMBL/GenBank/DDBJ databases">
        <authorList>
            <consortium name="Pathogen Informatics"/>
            <person name="Doyle S."/>
        </authorList>
    </citation>
    <scope>NUCLEOTIDE SEQUENCE [LARGE SCALE GENOMIC DNA]</scope>
    <source>
        <strain evidence="10 11">NCTC10717</strain>
    </source>
</reference>
<keyword evidence="3 7" id="KW-0812">Transmembrane</keyword>
<dbReference type="PANTHER" id="PTHR30509:SF8">
    <property type="entry name" value="INNER MEMBRANE PROTEIN YCCS"/>
    <property type="match status" value="1"/>
</dbReference>
<feature type="transmembrane region" description="Helical" evidence="7">
    <location>
        <begin position="34"/>
        <end position="49"/>
    </location>
</feature>
<evidence type="ECO:0000259" key="9">
    <source>
        <dbReference type="Pfam" id="PF13515"/>
    </source>
</evidence>
<feature type="transmembrane region" description="Helical" evidence="7">
    <location>
        <begin position="61"/>
        <end position="78"/>
    </location>
</feature>
<name>A0A380MWS4_9GAMM</name>
<dbReference type="GO" id="GO:0005886">
    <property type="term" value="C:plasma membrane"/>
    <property type="evidence" value="ECO:0007669"/>
    <property type="project" value="UniProtKB-SubCell"/>
</dbReference>
<dbReference type="RefSeq" id="WP_218564552.1">
    <property type="nucleotide sequence ID" value="NZ_UHIA01000004.1"/>
</dbReference>
<feature type="transmembrane region" description="Helical" evidence="7">
    <location>
        <begin position="9"/>
        <end position="28"/>
    </location>
</feature>
<feature type="transmembrane region" description="Helical" evidence="7">
    <location>
        <begin position="455"/>
        <end position="471"/>
    </location>
</feature>
<dbReference type="PANTHER" id="PTHR30509">
    <property type="entry name" value="P-HYDROXYBENZOIC ACID EFFLUX PUMP SUBUNIT-RELATED"/>
    <property type="match status" value="1"/>
</dbReference>
<sequence length="680" mass="76312">MKPLRLPPLILHTLPIFTAFAFTAWLIARLDLREAAIALVLGVIAGGLADMDHRAGGRVRNLFIILPTFGLCALAVQISQAYPLALFLLMAVLAFFSTMLGAIDTRYRTIGFCSLVVALYTLLADNAALPWYANPLLIMLGALICQSSMLGFQLLFPNHPVQQSLAASFRVLADYMDEKALFFAPDEKAQLTAAEYRLAGLTGKVAEAFNHSRDVLFNRLAGGKMSPLRRRQLQDFFSAQDIHERISAAHVDYQDLLTRLPHSDLLFRIERLIHLQAQACRAYARALAAEQSFDCPPALLRAQVGLHKAWQHHLAQAPQEHSLAAVLRNLEKISLQLEKLGKTEQAQDSAMHAQDRLHNNQLSDWRQIPQRLRVHLHAQSPFFRHALRMSLMSCLCVIIVESLDLHLGYWILLTAVFVCQPNRAATRSKLVQRIIGTLIGVLVGGLLPLLAPERITLLSLLVLANTFFFYFRARNYSFSTFFITVQVFIGFALIDVNLGGAVWRRVFDTLLGAAIAWSCVQWIFPERRYQSLPQLIRNALQANADYLAVISAQLHQEQRDDLAYRASRRRVHEQAAALAGFATEQQQSQAMNAVQENYRLVSRLSALAAHRGQQNALSDSTLEPLLNIMYGKEKPDALSAYIRRLEQSPSHDSERQLLPLCQALEALYKESHVIGSHRTI</sequence>
<evidence type="ECO:0000256" key="6">
    <source>
        <dbReference type="ARBA" id="ARBA00043993"/>
    </source>
</evidence>
<feature type="transmembrane region" description="Helical" evidence="7">
    <location>
        <begin position="84"/>
        <end position="103"/>
    </location>
</feature>
<comment type="similarity">
    <text evidence="6">Belongs to the YccS/YhfK family.</text>
</comment>
<feature type="transmembrane region" description="Helical" evidence="7">
    <location>
        <begin position="110"/>
        <end position="129"/>
    </location>
</feature>
<dbReference type="InterPro" id="IPR010019">
    <property type="entry name" value="Integral_membrane_YccS"/>
</dbReference>
<evidence type="ECO:0000256" key="7">
    <source>
        <dbReference type="SAM" id="Phobius"/>
    </source>
</evidence>
<keyword evidence="11" id="KW-1185">Reference proteome</keyword>
<evidence type="ECO:0000256" key="1">
    <source>
        <dbReference type="ARBA" id="ARBA00004651"/>
    </source>
</evidence>
<dbReference type="AlphaFoldDB" id="A0A380MWS4"/>
<dbReference type="Pfam" id="PF12805">
    <property type="entry name" value="FUSC-like"/>
    <property type="match status" value="1"/>
</dbReference>
<feature type="domain" description="Integral membrane bound transporter" evidence="9">
    <location>
        <begin position="395"/>
        <end position="518"/>
    </location>
</feature>
<evidence type="ECO:0000256" key="5">
    <source>
        <dbReference type="ARBA" id="ARBA00023136"/>
    </source>
</evidence>
<dbReference type="Pfam" id="PF13515">
    <property type="entry name" value="FUSC_2"/>
    <property type="match status" value="1"/>
</dbReference>
<keyword evidence="4 7" id="KW-1133">Transmembrane helix</keyword>
<dbReference type="Proteomes" id="UP000254575">
    <property type="component" value="Unassembled WGS sequence"/>
</dbReference>
<evidence type="ECO:0000256" key="3">
    <source>
        <dbReference type="ARBA" id="ARBA00022692"/>
    </source>
</evidence>
<dbReference type="NCBIfam" id="TIGR01667">
    <property type="entry name" value="YCCS_YHFK"/>
    <property type="match status" value="1"/>
</dbReference>
<dbReference type="InterPro" id="IPR049453">
    <property type="entry name" value="Memb_transporter_dom"/>
</dbReference>